<evidence type="ECO:0000313" key="2">
    <source>
        <dbReference type="EMBL" id="MQL96778.1"/>
    </source>
</evidence>
<dbReference type="EMBL" id="NMUH01001957">
    <property type="protein sequence ID" value="MQL96778.1"/>
    <property type="molecule type" value="Genomic_DNA"/>
</dbReference>
<evidence type="ECO:0000256" key="1">
    <source>
        <dbReference type="SAM" id="MobiDB-lite"/>
    </source>
</evidence>
<feature type="compositionally biased region" description="Basic residues" evidence="1">
    <location>
        <begin position="60"/>
        <end position="83"/>
    </location>
</feature>
<dbReference type="AlphaFoldDB" id="A0A843VJW8"/>
<reference evidence="2" key="1">
    <citation type="submission" date="2017-07" db="EMBL/GenBank/DDBJ databases">
        <title>Taro Niue Genome Assembly and Annotation.</title>
        <authorList>
            <person name="Atibalentja N."/>
            <person name="Keating K."/>
            <person name="Fields C.J."/>
        </authorList>
    </citation>
    <scope>NUCLEOTIDE SEQUENCE</scope>
    <source>
        <strain evidence="2">Niue_2</strain>
        <tissue evidence="2">Leaf</tissue>
    </source>
</reference>
<accession>A0A843VJW8</accession>
<name>A0A843VJW8_COLES</name>
<organism evidence="2 3">
    <name type="scientific">Colocasia esculenta</name>
    <name type="common">Wild taro</name>
    <name type="synonym">Arum esculentum</name>
    <dbReference type="NCBI Taxonomy" id="4460"/>
    <lineage>
        <taxon>Eukaryota</taxon>
        <taxon>Viridiplantae</taxon>
        <taxon>Streptophyta</taxon>
        <taxon>Embryophyta</taxon>
        <taxon>Tracheophyta</taxon>
        <taxon>Spermatophyta</taxon>
        <taxon>Magnoliopsida</taxon>
        <taxon>Liliopsida</taxon>
        <taxon>Araceae</taxon>
        <taxon>Aroideae</taxon>
        <taxon>Colocasieae</taxon>
        <taxon>Colocasia</taxon>
    </lineage>
</organism>
<protein>
    <submittedName>
        <fullName evidence="2">Uncharacterized protein</fullName>
    </submittedName>
</protein>
<comment type="caution">
    <text evidence="2">The sequence shown here is derived from an EMBL/GenBank/DDBJ whole genome shotgun (WGS) entry which is preliminary data.</text>
</comment>
<proteinExistence type="predicted"/>
<keyword evidence="3" id="KW-1185">Reference proteome</keyword>
<sequence length="83" mass="9418">MERAMPSRGGANLDDDVDFERLMLGPAARLQSMREVPAIASSQLRRKGSHMQSTAPSQAAKRRRWRHPNLRKERGKTKVKHVA</sequence>
<evidence type="ECO:0000313" key="3">
    <source>
        <dbReference type="Proteomes" id="UP000652761"/>
    </source>
</evidence>
<feature type="region of interest" description="Disordered" evidence="1">
    <location>
        <begin position="41"/>
        <end position="83"/>
    </location>
</feature>
<dbReference type="Proteomes" id="UP000652761">
    <property type="component" value="Unassembled WGS sequence"/>
</dbReference>
<gene>
    <name evidence="2" type="ORF">Taro_029453</name>
</gene>